<evidence type="ECO:0000313" key="3">
    <source>
        <dbReference type="Proteomes" id="UP001152607"/>
    </source>
</evidence>
<name>A0A9W4UAP5_9PLEO</name>
<dbReference type="AlphaFoldDB" id="A0A9W4UAP5"/>
<dbReference type="Proteomes" id="UP001152607">
    <property type="component" value="Unassembled WGS sequence"/>
</dbReference>
<evidence type="ECO:0008006" key="4">
    <source>
        <dbReference type="Google" id="ProtNLM"/>
    </source>
</evidence>
<proteinExistence type="predicted"/>
<organism evidence="2 3">
    <name type="scientific">Periconia digitata</name>
    <dbReference type="NCBI Taxonomy" id="1303443"/>
    <lineage>
        <taxon>Eukaryota</taxon>
        <taxon>Fungi</taxon>
        <taxon>Dikarya</taxon>
        <taxon>Ascomycota</taxon>
        <taxon>Pezizomycotina</taxon>
        <taxon>Dothideomycetes</taxon>
        <taxon>Pleosporomycetidae</taxon>
        <taxon>Pleosporales</taxon>
        <taxon>Massarineae</taxon>
        <taxon>Periconiaceae</taxon>
        <taxon>Periconia</taxon>
    </lineage>
</organism>
<evidence type="ECO:0000256" key="1">
    <source>
        <dbReference type="SAM" id="SignalP"/>
    </source>
</evidence>
<protein>
    <recommendedName>
        <fullName evidence="4">Secreted protein</fullName>
    </recommendedName>
</protein>
<comment type="caution">
    <text evidence="2">The sequence shown here is derived from an EMBL/GenBank/DDBJ whole genome shotgun (WGS) entry which is preliminary data.</text>
</comment>
<sequence length="128" mass="14072">MLCRGMFFDVLIGVVRALVCRRNGSLLRFLDLLIVAQPFDLRETLVACLFLAAANCPSLVAAYDTPPVIGDALHNHVASFPAQRVTTQAGDHHGAVHKSEPLFVTQTPTANSHCKRWEYRSALLPPHV</sequence>
<keyword evidence="1" id="KW-0732">Signal</keyword>
<evidence type="ECO:0000313" key="2">
    <source>
        <dbReference type="EMBL" id="CAI6330760.1"/>
    </source>
</evidence>
<dbReference type="EMBL" id="CAOQHR010000002">
    <property type="protein sequence ID" value="CAI6330760.1"/>
    <property type="molecule type" value="Genomic_DNA"/>
</dbReference>
<feature type="signal peptide" evidence="1">
    <location>
        <begin position="1"/>
        <end position="17"/>
    </location>
</feature>
<accession>A0A9W4UAP5</accession>
<keyword evidence="3" id="KW-1185">Reference proteome</keyword>
<feature type="chain" id="PRO_5040738267" description="Secreted protein" evidence="1">
    <location>
        <begin position="18"/>
        <end position="128"/>
    </location>
</feature>
<reference evidence="2" key="1">
    <citation type="submission" date="2023-01" db="EMBL/GenBank/DDBJ databases">
        <authorList>
            <person name="Van Ghelder C."/>
            <person name="Rancurel C."/>
        </authorList>
    </citation>
    <scope>NUCLEOTIDE SEQUENCE</scope>
    <source>
        <strain evidence="2">CNCM I-4278</strain>
    </source>
</reference>
<gene>
    <name evidence="2" type="ORF">PDIGIT_LOCUS4300</name>
</gene>